<feature type="domain" description="EamA" evidence="8">
    <location>
        <begin position="170"/>
        <end position="303"/>
    </location>
</feature>
<dbReference type="InterPro" id="IPR037185">
    <property type="entry name" value="EmrE-like"/>
</dbReference>
<evidence type="ECO:0000256" key="5">
    <source>
        <dbReference type="ARBA" id="ARBA00022989"/>
    </source>
</evidence>
<feature type="transmembrane region" description="Helical" evidence="7">
    <location>
        <begin position="238"/>
        <end position="257"/>
    </location>
</feature>
<comment type="similarity">
    <text evidence="2">Belongs to the EamA transporter family.</text>
</comment>
<feature type="transmembrane region" description="Helical" evidence="7">
    <location>
        <begin position="197"/>
        <end position="218"/>
    </location>
</feature>
<feature type="transmembrane region" description="Helical" evidence="7">
    <location>
        <begin position="145"/>
        <end position="167"/>
    </location>
</feature>
<feature type="transmembrane region" description="Helical" evidence="7">
    <location>
        <begin position="117"/>
        <end position="136"/>
    </location>
</feature>
<proteinExistence type="inferred from homology"/>
<dbReference type="SUPFAM" id="SSF103481">
    <property type="entry name" value="Multidrug resistance efflux transporter EmrE"/>
    <property type="match status" value="2"/>
</dbReference>
<keyword evidence="5 7" id="KW-1133">Transmembrane helix</keyword>
<gene>
    <name evidence="9" type="ORF">CVS27_17560</name>
</gene>
<keyword evidence="3" id="KW-1003">Cell membrane</keyword>
<dbReference type="Gene3D" id="1.10.3730.20">
    <property type="match status" value="1"/>
</dbReference>
<dbReference type="PANTHER" id="PTHR42920">
    <property type="entry name" value="OS03G0707200 PROTEIN-RELATED"/>
    <property type="match status" value="1"/>
</dbReference>
<reference evidence="9 10" key="1">
    <citation type="submission" date="2018-01" db="EMBL/GenBank/DDBJ databases">
        <title>Arthrobacter sp. nov., from glaciers in China.</title>
        <authorList>
            <person name="Liu Q."/>
            <person name="Xin Y.-H."/>
        </authorList>
    </citation>
    <scope>NUCLEOTIDE SEQUENCE [LARGE SCALE GENOMIC DNA]</scope>
    <source>
        <strain evidence="9 10">HLT2-12-2</strain>
    </source>
</reference>
<accession>A0A2S3ZSS5</accession>
<keyword evidence="6 7" id="KW-0472">Membrane</keyword>
<feature type="transmembrane region" description="Helical" evidence="7">
    <location>
        <begin position="6"/>
        <end position="25"/>
    </location>
</feature>
<evidence type="ECO:0000313" key="10">
    <source>
        <dbReference type="Proteomes" id="UP000237061"/>
    </source>
</evidence>
<evidence type="ECO:0000256" key="4">
    <source>
        <dbReference type="ARBA" id="ARBA00022692"/>
    </source>
</evidence>
<feature type="domain" description="EamA" evidence="8">
    <location>
        <begin position="31"/>
        <end position="160"/>
    </location>
</feature>
<dbReference type="Pfam" id="PF00892">
    <property type="entry name" value="EamA"/>
    <property type="match status" value="2"/>
</dbReference>
<evidence type="ECO:0000256" key="1">
    <source>
        <dbReference type="ARBA" id="ARBA00004651"/>
    </source>
</evidence>
<dbReference type="InterPro" id="IPR000620">
    <property type="entry name" value="EamA_dom"/>
</dbReference>
<evidence type="ECO:0000259" key="8">
    <source>
        <dbReference type="Pfam" id="PF00892"/>
    </source>
</evidence>
<evidence type="ECO:0000256" key="6">
    <source>
        <dbReference type="ARBA" id="ARBA00023136"/>
    </source>
</evidence>
<dbReference type="GO" id="GO:0005886">
    <property type="term" value="C:plasma membrane"/>
    <property type="evidence" value="ECO:0007669"/>
    <property type="project" value="UniProtKB-SubCell"/>
</dbReference>
<comment type="subcellular location">
    <subcellularLocation>
        <location evidence="1">Cell membrane</location>
        <topology evidence="1">Multi-pass membrane protein</topology>
    </subcellularLocation>
</comment>
<protein>
    <submittedName>
        <fullName evidence="9">EamA family transporter</fullName>
    </submittedName>
</protein>
<dbReference type="Proteomes" id="UP000237061">
    <property type="component" value="Unassembled WGS sequence"/>
</dbReference>
<name>A0A2S3ZSS5_ARTGL</name>
<dbReference type="AlphaFoldDB" id="A0A2S3ZSS5"/>
<dbReference type="InterPro" id="IPR051258">
    <property type="entry name" value="Diverse_Substrate_Transporter"/>
</dbReference>
<feature type="transmembrane region" description="Helical" evidence="7">
    <location>
        <begin position="90"/>
        <end position="111"/>
    </location>
</feature>
<sequence length="337" mass="35558">MHWVSNLLLLLCFPASIIECVKRIWIRLRVDLSLLAVAVVWGSSYLVTKDLSSAASVPSLLGWRFVVAAAALGILWMWRVRRIPGRAEAWTGVLLGLTQAGVLFLETFGVAQTQASTAGLIISLTVIFTPLLDAAAARRWLPPQYFVAAVVSTVGVALLTTGAGFRSPQPGDLLMLAAALARAIHVSLLGTLTRDKLYSSITVTLIQSVVCALLGIALDPAGMVTSAMSFSPAAWLSVLYLGLACSVFAFLVQLWAVRRTSASRASLLMGTEPLWAVLLGVVVAGESLGWPGAGGCLLIIGGCHAGQRIEATFRAAAIVVEPDPAGPPQQLHKDLIG</sequence>
<keyword evidence="4 7" id="KW-0812">Transmembrane</keyword>
<organism evidence="9 10">
    <name type="scientific">Arthrobacter glacialis</name>
    <dbReference type="NCBI Taxonomy" id="1664"/>
    <lineage>
        <taxon>Bacteria</taxon>
        <taxon>Bacillati</taxon>
        <taxon>Actinomycetota</taxon>
        <taxon>Actinomycetes</taxon>
        <taxon>Micrococcales</taxon>
        <taxon>Micrococcaceae</taxon>
        <taxon>Arthrobacter</taxon>
    </lineage>
</organism>
<comment type="caution">
    <text evidence="9">The sequence shown here is derived from an EMBL/GenBank/DDBJ whole genome shotgun (WGS) entry which is preliminary data.</text>
</comment>
<evidence type="ECO:0000313" key="9">
    <source>
        <dbReference type="EMBL" id="POH72129.1"/>
    </source>
</evidence>
<evidence type="ECO:0000256" key="7">
    <source>
        <dbReference type="SAM" id="Phobius"/>
    </source>
</evidence>
<feature type="transmembrane region" description="Helical" evidence="7">
    <location>
        <begin position="60"/>
        <end position="78"/>
    </location>
</feature>
<dbReference type="PANTHER" id="PTHR42920:SF5">
    <property type="entry name" value="EAMA DOMAIN-CONTAINING PROTEIN"/>
    <property type="match status" value="1"/>
</dbReference>
<dbReference type="EMBL" id="PPXC01000017">
    <property type="protein sequence ID" value="POH72129.1"/>
    <property type="molecule type" value="Genomic_DNA"/>
</dbReference>
<keyword evidence="10" id="KW-1185">Reference proteome</keyword>
<evidence type="ECO:0000256" key="3">
    <source>
        <dbReference type="ARBA" id="ARBA00022475"/>
    </source>
</evidence>
<evidence type="ECO:0000256" key="2">
    <source>
        <dbReference type="ARBA" id="ARBA00007362"/>
    </source>
</evidence>
<feature type="transmembrane region" description="Helical" evidence="7">
    <location>
        <begin position="173"/>
        <end position="190"/>
    </location>
</feature>